<dbReference type="EMBL" id="PSYR01000002">
    <property type="protein sequence ID" value="RCN56438.1"/>
    <property type="molecule type" value="Genomic_DNA"/>
</dbReference>
<dbReference type="Proteomes" id="UP000253250">
    <property type="component" value="Unassembled WGS sequence"/>
</dbReference>
<dbReference type="PROSITE" id="PS51154">
    <property type="entry name" value="MACRO"/>
    <property type="match status" value="1"/>
</dbReference>
<protein>
    <submittedName>
        <fullName evidence="3">Appr-1-p processing protein</fullName>
    </submittedName>
</protein>
<accession>A0A368HDJ4</accession>
<keyword evidence="4" id="KW-1185">Reference proteome</keyword>
<comment type="catalytic activity">
    <reaction evidence="1">
        <text>an N-(ADP-alpha-D-ribosyl)-thymidine in DNA + H2O = a thymidine in DNA + ADP-D-ribose</text>
        <dbReference type="Rhea" id="RHEA:71655"/>
        <dbReference type="Rhea" id="RHEA-COMP:13556"/>
        <dbReference type="Rhea" id="RHEA-COMP:18051"/>
        <dbReference type="ChEBI" id="CHEBI:15377"/>
        <dbReference type="ChEBI" id="CHEBI:57967"/>
        <dbReference type="ChEBI" id="CHEBI:137386"/>
        <dbReference type="ChEBI" id="CHEBI:191199"/>
    </reaction>
    <physiologicalReaction direction="left-to-right" evidence="1">
        <dbReference type="Rhea" id="RHEA:71656"/>
    </physiologicalReaction>
</comment>
<proteinExistence type="predicted"/>
<evidence type="ECO:0000313" key="3">
    <source>
        <dbReference type="EMBL" id="RCN56438.1"/>
    </source>
</evidence>
<evidence type="ECO:0000256" key="1">
    <source>
        <dbReference type="ARBA" id="ARBA00035885"/>
    </source>
</evidence>
<dbReference type="Gene3D" id="3.40.220.10">
    <property type="entry name" value="Leucine Aminopeptidase, subunit E, domain 1"/>
    <property type="match status" value="1"/>
</dbReference>
<dbReference type="RefSeq" id="WP_114283128.1">
    <property type="nucleotide sequence ID" value="NZ_PSYR01000002.1"/>
</dbReference>
<reference evidence="3 4" key="1">
    <citation type="submission" date="2018-02" db="EMBL/GenBank/DDBJ databases">
        <title>Insights into the biology of acidophilic members of the Acidiferrobacteraceae family derived from comparative genomic analyses.</title>
        <authorList>
            <person name="Issotta F."/>
            <person name="Thyssen C."/>
            <person name="Mena C."/>
            <person name="Moya A."/>
            <person name="Bellenberg S."/>
            <person name="Sproer C."/>
            <person name="Covarrubias P.C."/>
            <person name="Sand W."/>
            <person name="Quatrini R."/>
            <person name="Vera M."/>
        </authorList>
    </citation>
    <scope>NUCLEOTIDE SEQUENCE [LARGE SCALE GENOMIC DNA]</scope>
    <source>
        <strain evidence="4">m-1</strain>
    </source>
</reference>
<organism evidence="3 4">
    <name type="scientific">Acidiferrobacter thiooxydans</name>
    <dbReference type="NCBI Taxonomy" id="163359"/>
    <lineage>
        <taxon>Bacteria</taxon>
        <taxon>Pseudomonadati</taxon>
        <taxon>Pseudomonadota</taxon>
        <taxon>Gammaproteobacteria</taxon>
        <taxon>Acidiferrobacterales</taxon>
        <taxon>Acidiferrobacteraceae</taxon>
        <taxon>Acidiferrobacter</taxon>
    </lineage>
</organism>
<feature type="domain" description="Macro" evidence="2">
    <location>
        <begin position="1"/>
        <end position="163"/>
    </location>
</feature>
<dbReference type="PANTHER" id="PTHR12521">
    <property type="entry name" value="PROTEIN C6ORF130"/>
    <property type="match status" value="1"/>
</dbReference>
<gene>
    <name evidence="3" type="ORF">C4900_11520</name>
</gene>
<dbReference type="Pfam" id="PF01661">
    <property type="entry name" value="Macro"/>
    <property type="match status" value="1"/>
</dbReference>
<dbReference type="InterPro" id="IPR050892">
    <property type="entry name" value="ADP-ribose_metab_enzymes"/>
</dbReference>
<name>A0A368HDJ4_9GAMM</name>
<comment type="caution">
    <text evidence="3">The sequence shown here is derived from an EMBL/GenBank/DDBJ whole genome shotgun (WGS) entry which is preliminary data.</text>
</comment>
<dbReference type="PANTHER" id="PTHR12521:SF0">
    <property type="entry name" value="ADP-RIBOSE GLYCOHYDROLASE OARD1"/>
    <property type="match status" value="1"/>
</dbReference>
<dbReference type="InterPro" id="IPR002589">
    <property type="entry name" value="Macro_dom"/>
</dbReference>
<dbReference type="CDD" id="cd02901">
    <property type="entry name" value="Macro_Poa1p-like"/>
    <property type="match status" value="1"/>
</dbReference>
<dbReference type="GO" id="GO:0140291">
    <property type="term" value="P:peptidyl-glutamate ADP-deribosylation"/>
    <property type="evidence" value="ECO:0007669"/>
    <property type="project" value="TreeGrafter"/>
</dbReference>
<dbReference type="SMART" id="SM00506">
    <property type="entry name" value="A1pp"/>
    <property type="match status" value="1"/>
</dbReference>
<evidence type="ECO:0000259" key="2">
    <source>
        <dbReference type="PROSITE" id="PS51154"/>
    </source>
</evidence>
<dbReference type="AlphaFoldDB" id="A0A368HDJ4"/>
<dbReference type="InterPro" id="IPR043472">
    <property type="entry name" value="Macro_dom-like"/>
</dbReference>
<sequence length="352" mass="39320">MIEYTSGDILKCEADALVNTVNCVGVMGRGIALQFKNAFPENFKAYEAACKCEAVQPGRMFVYETGQLTPPRFIVNFPTKRHWRGKSRIEDIESGLADLVKVICDKGIRSIAIPPLGSGLGGLDWNEVRPRIERALTGLADVQLLVFEPSGAPASDKMSHVRKVPKMTAGRAALVELIQRYLGGLLDPFVTLLEVHKLMYFMQEAGEPLRLNYLKHHYGPYAENLRHVLRAVEGHLIAGYADGGDTPDKPLSLVPGAVEEAKNYLDQHEISRVRFERVTRLVEGFESPYGLELLATVHWVMSREGATQHHSVVRQVYDWNARKQQFTPRQLAIAEERLKSLGWLSPGPVATH</sequence>
<dbReference type="OrthoDB" id="9780211at2"/>
<dbReference type="SUPFAM" id="SSF52949">
    <property type="entry name" value="Macro domain-like"/>
    <property type="match status" value="1"/>
</dbReference>
<evidence type="ECO:0000313" key="4">
    <source>
        <dbReference type="Proteomes" id="UP000253250"/>
    </source>
</evidence>